<evidence type="ECO:0000256" key="19">
    <source>
        <dbReference type="SAM" id="Phobius"/>
    </source>
</evidence>
<comment type="catalytic activity">
    <reaction evidence="17">
        <text>L-threonyl-[protein] + ATP = O-phospho-L-threonyl-[protein] + ADP + H(+)</text>
        <dbReference type="Rhea" id="RHEA:46608"/>
        <dbReference type="Rhea" id="RHEA-COMP:11060"/>
        <dbReference type="Rhea" id="RHEA-COMP:11605"/>
        <dbReference type="ChEBI" id="CHEBI:15378"/>
        <dbReference type="ChEBI" id="CHEBI:30013"/>
        <dbReference type="ChEBI" id="CHEBI:30616"/>
        <dbReference type="ChEBI" id="CHEBI:61977"/>
        <dbReference type="ChEBI" id="CHEBI:456216"/>
        <dbReference type="EC" id="2.7.11.1"/>
    </reaction>
</comment>
<accession>A0A4D6NBB5</accession>
<evidence type="ECO:0000256" key="6">
    <source>
        <dbReference type="ARBA" id="ARBA00022679"/>
    </source>
</evidence>
<dbReference type="Gene3D" id="2.60.120.430">
    <property type="entry name" value="Galactose-binding lectin"/>
    <property type="match status" value="1"/>
</dbReference>
<dbReference type="OrthoDB" id="1897577at2759"/>
<keyword evidence="6" id="KW-0808">Transferase</keyword>
<evidence type="ECO:0000313" key="23">
    <source>
        <dbReference type="Proteomes" id="UP000501690"/>
    </source>
</evidence>
<evidence type="ECO:0000256" key="11">
    <source>
        <dbReference type="ARBA" id="ARBA00022777"/>
    </source>
</evidence>
<dbReference type="GO" id="GO:0005524">
    <property type="term" value="F:ATP binding"/>
    <property type="evidence" value="ECO:0007669"/>
    <property type="project" value="UniProtKB-KW"/>
</dbReference>
<evidence type="ECO:0000256" key="17">
    <source>
        <dbReference type="ARBA" id="ARBA00047899"/>
    </source>
</evidence>
<dbReference type="Proteomes" id="UP000501690">
    <property type="component" value="Linkage Group LG10"/>
</dbReference>
<gene>
    <name evidence="22" type="ORF">DEO72_LG10g1387</name>
</gene>
<keyword evidence="3" id="KW-0723">Serine/threonine-protein kinase</keyword>
<evidence type="ECO:0000256" key="4">
    <source>
        <dbReference type="ARBA" id="ARBA00022553"/>
    </source>
</evidence>
<name>A0A4D6NBB5_VIGUN</name>
<dbReference type="GO" id="GO:0004674">
    <property type="term" value="F:protein serine/threonine kinase activity"/>
    <property type="evidence" value="ECO:0007669"/>
    <property type="project" value="UniProtKB-KW"/>
</dbReference>
<keyword evidence="5" id="KW-0433">Leucine-rich repeat</keyword>
<dbReference type="FunFam" id="3.30.200.20:FF:000217">
    <property type="entry name" value="probable LRR receptor-like serine/threonine-protein kinase At1g53430"/>
    <property type="match status" value="1"/>
</dbReference>
<dbReference type="Gene3D" id="1.10.510.10">
    <property type="entry name" value="Transferase(Phosphotransferase) domain 1"/>
    <property type="match status" value="1"/>
</dbReference>
<dbReference type="InterPro" id="IPR001611">
    <property type="entry name" value="Leu-rich_rpt"/>
</dbReference>
<dbReference type="Pfam" id="PF00560">
    <property type="entry name" value="LRR_1"/>
    <property type="match status" value="2"/>
</dbReference>
<dbReference type="InterPro" id="IPR032675">
    <property type="entry name" value="LRR_dom_sf"/>
</dbReference>
<keyword evidence="14 19" id="KW-0472">Membrane</keyword>
<evidence type="ECO:0000256" key="8">
    <source>
        <dbReference type="ARBA" id="ARBA00022729"/>
    </source>
</evidence>
<dbReference type="EC" id="2.7.11.1" evidence="2"/>
<dbReference type="InterPro" id="IPR001245">
    <property type="entry name" value="Ser-Thr/Tyr_kinase_cat_dom"/>
</dbReference>
<organism evidence="22 23">
    <name type="scientific">Vigna unguiculata</name>
    <name type="common">Cowpea</name>
    <dbReference type="NCBI Taxonomy" id="3917"/>
    <lineage>
        <taxon>Eukaryota</taxon>
        <taxon>Viridiplantae</taxon>
        <taxon>Streptophyta</taxon>
        <taxon>Embryophyta</taxon>
        <taxon>Tracheophyta</taxon>
        <taxon>Spermatophyta</taxon>
        <taxon>Magnoliopsida</taxon>
        <taxon>eudicotyledons</taxon>
        <taxon>Gunneridae</taxon>
        <taxon>Pentapetalae</taxon>
        <taxon>rosids</taxon>
        <taxon>fabids</taxon>
        <taxon>Fabales</taxon>
        <taxon>Fabaceae</taxon>
        <taxon>Papilionoideae</taxon>
        <taxon>50 kb inversion clade</taxon>
        <taxon>NPAAA clade</taxon>
        <taxon>indigoferoid/millettioid clade</taxon>
        <taxon>Phaseoleae</taxon>
        <taxon>Vigna</taxon>
    </lineage>
</organism>
<evidence type="ECO:0000256" key="10">
    <source>
        <dbReference type="ARBA" id="ARBA00022741"/>
    </source>
</evidence>
<evidence type="ECO:0000259" key="21">
    <source>
        <dbReference type="PROSITE" id="PS50011"/>
    </source>
</evidence>
<dbReference type="EMBL" id="CP039354">
    <property type="protein sequence ID" value="QCE10161.1"/>
    <property type="molecule type" value="Genomic_DNA"/>
</dbReference>
<evidence type="ECO:0000256" key="16">
    <source>
        <dbReference type="ARBA" id="ARBA00023180"/>
    </source>
</evidence>
<keyword evidence="10" id="KW-0547">Nucleotide-binding</keyword>
<keyword evidence="9" id="KW-0677">Repeat</keyword>
<dbReference type="Gramene" id="Vigun05g180500.1.v1.2">
    <property type="protein sequence ID" value="Vigun05g180500.1.v1.2"/>
    <property type="gene ID" value="Vigun05g180500.v1.2"/>
</dbReference>
<keyword evidence="12" id="KW-0067">ATP-binding</keyword>
<dbReference type="SUPFAM" id="SSF56112">
    <property type="entry name" value="Protein kinase-like (PK-like)"/>
    <property type="match status" value="1"/>
</dbReference>
<evidence type="ECO:0000313" key="22">
    <source>
        <dbReference type="EMBL" id="QCE10161.1"/>
    </source>
</evidence>
<evidence type="ECO:0000256" key="18">
    <source>
        <dbReference type="ARBA" id="ARBA00048679"/>
    </source>
</evidence>
<dbReference type="CDD" id="cd14066">
    <property type="entry name" value="STKc_IRAK"/>
    <property type="match status" value="1"/>
</dbReference>
<evidence type="ECO:0000256" key="9">
    <source>
        <dbReference type="ARBA" id="ARBA00022737"/>
    </source>
</evidence>
<dbReference type="PANTHER" id="PTHR48006:SF54">
    <property type="entry name" value="LRR RECEPTOR-LIKE KINASE"/>
    <property type="match status" value="1"/>
</dbReference>
<dbReference type="SUPFAM" id="SSF52058">
    <property type="entry name" value="L domain-like"/>
    <property type="match status" value="1"/>
</dbReference>
<evidence type="ECO:0000256" key="15">
    <source>
        <dbReference type="ARBA" id="ARBA00023170"/>
    </source>
</evidence>
<evidence type="ECO:0000256" key="1">
    <source>
        <dbReference type="ARBA" id="ARBA00004479"/>
    </source>
</evidence>
<dbReference type="Gene3D" id="3.80.10.10">
    <property type="entry name" value="Ribonuclease Inhibitor"/>
    <property type="match status" value="3"/>
</dbReference>
<proteinExistence type="predicted"/>
<comment type="subcellular location">
    <subcellularLocation>
        <location evidence="1">Membrane</location>
        <topology evidence="1">Single-pass type I membrane protein</topology>
    </subcellularLocation>
</comment>
<keyword evidence="4" id="KW-0597">Phosphoprotein</keyword>
<protein>
    <recommendedName>
        <fullName evidence="2">non-specific serine/threonine protein kinase</fullName>
        <ecNumber evidence="2">2.7.11.1</ecNumber>
    </recommendedName>
</protein>
<dbReference type="FunFam" id="1.10.510.10:FF:000044">
    <property type="entry name" value="Putative LRR receptor-like serine/threonine-protein kinase"/>
    <property type="match status" value="1"/>
</dbReference>
<keyword evidence="8 20" id="KW-0732">Signal</keyword>
<dbReference type="InterPro" id="IPR000719">
    <property type="entry name" value="Prot_kinase_dom"/>
</dbReference>
<evidence type="ECO:0000256" key="2">
    <source>
        <dbReference type="ARBA" id="ARBA00012513"/>
    </source>
</evidence>
<dbReference type="InterPro" id="IPR011009">
    <property type="entry name" value="Kinase-like_dom_sf"/>
</dbReference>
<dbReference type="PANTHER" id="PTHR48006">
    <property type="entry name" value="LEUCINE-RICH REPEAT-CONTAINING PROTEIN DDB_G0281931-RELATED"/>
    <property type="match status" value="1"/>
</dbReference>
<evidence type="ECO:0000256" key="13">
    <source>
        <dbReference type="ARBA" id="ARBA00022989"/>
    </source>
</evidence>
<reference evidence="22 23" key="1">
    <citation type="submission" date="2019-04" db="EMBL/GenBank/DDBJ databases">
        <title>An improved genome assembly and genetic linkage map for asparagus bean, Vigna unguiculata ssp. sesquipedialis.</title>
        <authorList>
            <person name="Xia Q."/>
            <person name="Zhang R."/>
            <person name="Dong Y."/>
        </authorList>
    </citation>
    <scope>NUCLEOTIDE SEQUENCE [LARGE SCALE GENOMIC DNA]</scope>
    <source>
        <tissue evidence="22">Leaf</tissue>
    </source>
</reference>
<dbReference type="PROSITE" id="PS50011">
    <property type="entry name" value="PROTEIN_KINASE_DOM"/>
    <property type="match status" value="1"/>
</dbReference>
<dbReference type="GO" id="GO:0016020">
    <property type="term" value="C:membrane"/>
    <property type="evidence" value="ECO:0007669"/>
    <property type="project" value="UniProtKB-SubCell"/>
</dbReference>
<dbReference type="InterPro" id="IPR051824">
    <property type="entry name" value="LRR_Rcpt-Like_S/T_Kinase"/>
</dbReference>
<dbReference type="FunFam" id="3.80.10.10:FF:001026">
    <property type="entry name" value="Putative leucine-rich repeat receptor-like serine/threonine-protein kinase isoform A"/>
    <property type="match status" value="1"/>
</dbReference>
<keyword evidence="11 22" id="KW-0418">Kinase</keyword>
<sequence length="997" mass="110393">MRVSYPRFFLFLLLLAVFCFASLASGATLPQDEVEALKDIGKTLGKKNWDFNVDPCSGERNWTSAVQVKGSENELRCNCSYNNDTVCHVTNIILKAQNLPGTLPKDLFRLPFLLEFDISRNYVNGTIPKEWGTTKLLNNISLLGNRLTGSIPKEIANISTLQSLVLEANQLSGELPPELGNLPQIQRLLLSSNNFTGELPETLAKLTTLQDIRIGDNQFSGKIPDFIQSWTSLQKLVIQGSGFDGPIPSAISLLKNLTDLRISDLNGSEQSSFPQLNNMTLKYLILRNCNINGTLPTYLATMTTLKNLDLSFNKLTGPIPSDYEALRKVDYIYLTGNLLNGQVPAWTEKADNVDISYNNFTTSQGNPTCQNGNVNLFSSSKTHNDSGTVACLGNNVCQKNSYSLHINCGGKMITEGKSTYDDDLDNGGPARFHRSGSKSWAFITTGNFMDNDAGDYSIWQNKSAISVDNADLYMDARVSPTSLTYYGFCLGNGNYTVNLHFAEIMFINDSTFNSLGRRVFDIYIQEELVQKDFNIVEEAGGIGKAIIKHFTAVVSGNTLEIRLYWAGKGTTSLPFRSVYGPLISAISVEPNFTPPSENGSSISAGAVAGIVVAVAIVIILVLGILWWKGCLGKKSSLEKEIRSLDLRTGLFSLRDIKAATNNFDVANKIGEGGFGPVYKGCLSDGTLVAVKQLSSKSKQGNREFITEIGMISALQHPCLVKLYGCCVEGDQLLLVYEYMENNSLARALFGPEEHQIRLDWTTRYKICIGIARGLAYLHEESRLKVVHRDIKTTNVLLDKDLNPKISDFGLAKLDEEENTHISTRIAGTYGYMAPEYAMHGYLTDKADVYSFGIVVLEIINGRSNTIHRPKEQSFSILEWANLLKEKGDLMDLVDRRLGTNFNKEEVLVLIRVALLCTNVTTQLRPSMSSVVSMLEGRTVVEEVFSEANDVEEKKMEKMRQYYQELSISTDEPWTSSSTSAADLYPVNVDSSYLQKRG</sequence>
<evidence type="ECO:0000256" key="12">
    <source>
        <dbReference type="ARBA" id="ARBA00022840"/>
    </source>
</evidence>
<dbReference type="AlphaFoldDB" id="A0A4D6NBB5"/>
<dbReference type="InterPro" id="IPR008271">
    <property type="entry name" value="Ser/Thr_kinase_AS"/>
</dbReference>
<evidence type="ECO:0000256" key="5">
    <source>
        <dbReference type="ARBA" id="ARBA00022614"/>
    </source>
</evidence>
<keyword evidence="23" id="KW-1185">Reference proteome</keyword>
<evidence type="ECO:0000256" key="14">
    <source>
        <dbReference type="ARBA" id="ARBA00023136"/>
    </source>
</evidence>
<feature type="signal peptide" evidence="20">
    <location>
        <begin position="1"/>
        <end position="26"/>
    </location>
</feature>
<feature type="domain" description="Protein kinase" evidence="21">
    <location>
        <begin position="663"/>
        <end position="944"/>
    </location>
</feature>
<evidence type="ECO:0000256" key="7">
    <source>
        <dbReference type="ARBA" id="ARBA00022692"/>
    </source>
</evidence>
<dbReference type="InterPro" id="IPR021720">
    <property type="entry name" value="Malectin_dom"/>
</dbReference>
<dbReference type="Pfam" id="PF13855">
    <property type="entry name" value="LRR_8"/>
    <property type="match status" value="1"/>
</dbReference>
<keyword evidence="16" id="KW-0325">Glycoprotein</keyword>
<dbReference type="Pfam" id="PF07714">
    <property type="entry name" value="PK_Tyr_Ser-Thr"/>
    <property type="match status" value="1"/>
</dbReference>
<dbReference type="FunFam" id="3.80.10.10:FF:001070">
    <property type="entry name" value="Leucine-rich repeat transmembrane protein kinase"/>
    <property type="match status" value="1"/>
</dbReference>
<dbReference type="SMART" id="SM00220">
    <property type="entry name" value="S_TKc"/>
    <property type="match status" value="1"/>
</dbReference>
<feature type="transmembrane region" description="Helical" evidence="19">
    <location>
        <begin position="602"/>
        <end position="627"/>
    </location>
</feature>
<keyword evidence="13 19" id="KW-1133">Transmembrane helix</keyword>
<dbReference type="FunFam" id="2.60.120.430:FF:000004">
    <property type="entry name" value="Putative leucine-rich repeat receptor-like serine/threonine-protein kinase"/>
    <property type="match status" value="1"/>
</dbReference>
<evidence type="ECO:0000256" key="20">
    <source>
        <dbReference type="SAM" id="SignalP"/>
    </source>
</evidence>
<feature type="chain" id="PRO_5020038608" description="non-specific serine/threonine protein kinase" evidence="20">
    <location>
        <begin position="27"/>
        <end position="997"/>
    </location>
</feature>
<dbReference type="Gene3D" id="3.30.200.20">
    <property type="entry name" value="Phosphorylase Kinase, domain 1"/>
    <property type="match status" value="1"/>
</dbReference>
<keyword evidence="15" id="KW-0675">Receptor</keyword>
<evidence type="ECO:0000256" key="3">
    <source>
        <dbReference type="ARBA" id="ARBA00022527"/>
    </source>
</evidence>
<dbReference type="Pfam" id="PF11721">
    <property type="entry name" value="Malectin"/>
    <property type="match status" value="1"/>
</dbReference>
<dbReference type="PROSITE" id="PS00108">
    <property type="entry name" value="PROTEIN_KINASE_ST"/>
    <property type="match status" value="1"/>
</dbReference>
<keyword evidence="7 19" id="KW-0812">Transmembrane</keyword>
<comment type="catalytic activity">
    <reaction evidence="18">
        <text>L-seryl-[protein] + ATP = O-phospho-L-seryl-[protein] + ADP + H(+)</text>
        <dbReference type="Rhea" id="RHEA:17989"/>
        <dbReference type="Rhea" id="RHEA-COMP:9863"/>
        <dbReference type="Rhea" id="RHEA-COMP:11604"/>
        <dbReference type="ChEBI" id="CHEBI:15378"/>
        <dbReference type="ChEBI" id="CHEBI:29999"/>
        <dbReference type="ChEBI" id="CHEBI:30616"/>
        <dbReference type="ChEBI" id="CHEBI:83421"/>
        <dbReference type="ChEBI" id="CHEBI:456216"/>
        <dbReference type="EC" id="2.7.11.1"/>
    </reaction>
</comment>